<name>A0A369QQ75_9BACT</name>
<dbReference type="Proteomes" id="UP000253919">
    <property type="component" value="Unassembled WGS sequence"/>
</dbReference>
<protein>
    <submittedName>
        <fullName evidence="1">Uncharacterized protein</fullName>
    </submittedName>
</protein>
<dbReference type="EMBL" id="QASA01000001">
    <property type="protein sequence ID" value="RDC66540.1"/>
    <property type="molecule type" value="Genomic_DNA"/>
</dbReference>
<accession>A0A369QQ75</accession>
<dbReference type="RefSeq" id="WP_115375388.1">
    <property type="nucleotide sequence ID" value="NZ_QASA01000001.1"/>
</dbReference>
<dbReference type="AlphaFoldDB" id="A0A369QQ75"/>
<dbReference type="Gene3D" id="1.20.120.30">
    <property type="entry name" value="Aspartate receptor, ligand-binding domain"/>
    <property type="match status" value="1"/>
</dbReference>
<organism evidence="1 2">
    <name type="scientific">Adhaeribacter pallidiroseus</name>
    <dbReference type="NCBI Taxonomy" id="2072847"/>
    <lineage>
        <taxon>Bacteria</taxon>
        <taxon>Pseudomonadati</taxon>
        <taxon>Bacteroidota</taxon>
        <taxon>Cytophagia</taxon>
        <taxon>Cytophagales</taxon>
        <taxon>Hymenobacteraceae</taxon>
        <taxon>Adhaeribacter</taxon>
    </lineage>
</organism>
<comment type="caution">
    <text evidence="1">The sequence shown here is derived from an EMBL/GenBank/DDBJ whole genome shotgun (WGS) entry which is preliminary data.</text>
</comment>
<sequence length="118" mass="13501">MNLAEIDFQQLRIKHILYKSKVRSVLYVNGGEYDASLFSANSPVNTWFNDIGLKKYRQEPGLLTLLALQQEMDTTARQLFNLYKAGKIDLAQQGLSTIEEKSEKFVTLVSQLEKSLKE</sequence>
<proteinExistence type="predicted"/>
<reference evidence="1 2" key="1">
    <citation type="submission" date="2018-04" db="EMBL/GenBank/DDBJ databases">
        <title>Adhaeribacter sp. HMF7616 genome sequencing and assembly.</title>
        <authorList>
            <person name="Kang H."/>
            <person name="Kang J."/>
            <person name="Cha I."/>
            <person name="Kim H."/>
            <person name="Joh K."/>
        </authorList>
    </citation>
    <scope>NUCLEOTIDE SEQUENCE [LARGE SCALE GENOMIC DNA]</scope>
    <source>
        <strain evidence="1 2">HMF7616</strain>
    </source>
</reference>
<keyword evidence="2" id="KW-1185">Reference proteome</keyword>
<evidence type="ECO:0000313" key="2">
    <source>
        <dbReference type="Proteomes" id="UP000253919"/>
    </source>
</evidence>
<dbReference type="OrthoDB" id="882529at2"/>
<evidence type="ECO:0000313" key="1">
    <source>
        <dbReference type="EMBL" id="RDC66540.1"/>
    </source>
</evidence>
<gene>
    <name evidence="1" type="ORF">AHMF7616_05171</name>
</gene>